<evidence type="ECO:0000259" key="7">
    <source>
        <dbReference type="PROSITE" id="PS50893"/>
    </source>
</evidence>
<dbReference type="PROSITE" id="PS50893">
    <property type="entry name" value="ABC_TRANSPORTER_2"/>
    <property type="match status" value="1"/>
</dbReference>
<dbReference type="SMART" id="SM00382">
    <property type="entry name" value="AAA"/>
    <property type="match status" value="1"/>
</dbReference>
<comment type="function">
    <text evidence="6">Part of the ABC transporter complex HmuTUV involved in hemin import. Responsible for energy coupling to the transport system.</text>
</comment>
<proteinExistence type="inferred from homology"/>
<protein>
    <submittedName>
        <fullName evidence="8">Iron complex transport system ATP-binding protein</fullName>
    </submittedName>
</protein>
<evidence type="ECO:0000256" key="2">
    <source>
        <dbReference type="ARBA" id="ARBA00022448"/>
    </source>
</evidence>
<dbReference type="Pfam" id="PF00005">
    <property type="entry name" value="ABC_tran"/>
    <property type="match status" value="1"/>
</dbReference>
<gene>
    <name evidence="8" type="ORF">HNP73_002731</name>
</gene>
<dbReference type="CDD" id="cd03214">
    <property type="entry name" value="ABC_Iron-Siderophores_B12_Hemin"/>
    <property type="match status" value="1"/>
</dbReference>
<keyword evidence="4 8" id="KW-0067">ATP-binding</keyword>
<dbReference type="Gene3D" id="3.40.50.300">
    <property type="entry name" value="P-loop containing nucleotide triphosphate hydrolases"/>
    <property type="match status" value="1"/>
</dbReference>
<sequence>MALMLTAVDLAFGYRGVRVGGGVNLAIAPGEVFCLLGPNGCGKTTLFRTLLGLLPPHAGRVELDGKPVAAFSRAEFARRIAYVPQAGAPTFPFSVADVVLMGRASRIATFAAPGPADHAAARAALATIGIAHLAERRFSEVSGGERQMTLIARALAQEPGLVVMDEPTASLDFGNQARVIAQVRALGARGIAVVLSTHDPGQAFACASRVALMRRGEIVSLGRPTATLKPEALRALYGVDVTVAWLEPAGRRVCIPTLE</sequence>
<dbReference type="Proteomes" id="UP000549457">
    <property type="component" value="Unassembled WGS sequence"/>
</dbReference>
<evidence type="ECO:0000256" key="4">
    <source>
        <dbReference type="ARBA" id="ARBA00022840"/>
    </source>
</evidence>
<name>A0A840SQF9_9RHOB</name>
<reference evidence="8 9" key="1">
    <citation type="submission" date="2020-08" db="EMBL/GenBank/DDBJ databases">
        <title>Genomic Encyclopedia of Type Strains, Phase IV (KMG-IV): sequencing the most valuable type-strain genomes for metagenomic binning, comparative biology and taxonomic classification.</title>
        <authorList>
            <person name="Goeker M."/>
        </authorList>
    </citation>
    <scope>NUCLEOTIDE SEQUENCE [LARGE SCALE GENOMIC DNA]</scope>
    <source>
        <strain evidence="8 9">DSM 101730</strain>
    </source>
</reference>
<evidence type="ECO:0000256" key="1">
    <source>
        <dbReference type="ARBA" id="ARBA00005417"/>
    </source>
</evidence>
<dbReference type="InterPro" id="IPR027417">
    <property type="entry name" value="P-loop_NTPase"/>
</dbReference>
<feature type="domain" description="ABC transporter" evidence="7">
    <location>
        <begin position="5"/>
        <end position="240"/>
    </location>
</feature>
<keyword evidence="2" id="KW-0813">Transport</keyword>
<dbReference type="SUPFAM" id="SSF52540">
    <property type="entry name" value="P-loop containing nucleoside triphosphate hydrolases"/>
    <property type="match status" value="1"/>
</dbReference>
<keyword evidence="3" id="KW-0547">Nucleotide-binding</keyword>
<accession>A0A840SQF9</accession>
<evidence type="ECO:0000313" key="8">
    <source>
        <dbReference type="EMBL" id="MBB5222795.1"/>
    </source>
</evidence>
<keyword evidence="9" id="KW-1185">Reference proteome</keyword>
<dbReference type="InterPro" id="IPR003593">
    <property type="entry name" value="AAA+_ATPase"/>
</dbReference>
<organism evidence="8 9">
    <name type="scientific">Amaricoccus macauensis</name>
    <dbReference type="NCBI Taxonomy" id="57001"/>
    <lineage>
        <taxon>Bacteria</taxon>
        <taxon>Pseudomonadati</taxon>
        <taxon>Pseudomonadota</taxon>
        <taxon>Alphaproteobacteria</taxon>
        <taxon>Rhodobacterales</taxon>
        <taxon>Paracoccaceae</taxon>
        <taxon>Amaricoccus</taxon>
    </lineage>
</organism>
<dbReference type="GO" id="GO:0005524">
    <property type="term" value="F:ATP binding"/>
    <property type="evidence" value="ECO:0007669"/>
    <property type="project" value="UniProtKB-KW"/>
</dbReference>
<dbReference type="InterPro" id="IPR003439">
    <property type="entry name" value="ABC_transporter-like_ATP-bd"/>
</dbReference>
<dbReference type="GO" id="GO:0016887">
    <property type="term" value="F:ATP hydrolysis activity"/>
    <property type="evidence" value="ECO:0007669"/>
    <property type="project" value="InterPro"/>
</dbReference>
<dbReference type="PANTHER" id="PTHR42794">
    <property type="entry name" value="HEMIN IMPORT ATP-BINDING PROTEIN HMUV"/>
    <property type="match status" value="1"/>
</dbReference>
<evidence type="ECO:0000313" key="9">
    <source>
        <dbReference type="Proteomes" id="UP000549457"/>
    </source>
</evidence>
<keyword evidence="5" id="KW-1278">Translocase</keyword>
<dbReference type="FunFam" id="3.40.50.300:FF:000134">
    <property type="entry name" value="Iron-enterobactin ABC transporter ATP-binding protein"/>
    <property type="match status" value="1"/>
</dbReference>
<evidence type="ECO:0000256" key="6">
    <source>
        <dbReference type="ARBA" id="ARBA00037066"/>
    </source>
</evidence>
<evidence type="ECO:0000256" key="3">
    <source>
        <dbReference type="ARBA" id="ARBA00022741"/>
    </source>
</evidence>
<dbReference type="AlphaFoldDB" id="A0A840SQF9"/>
<comment type="similarity">
    <text evidence="1">Belongs to the ABC transporter superfamily.</text>
</comment>
<dbReference type="EMBL" id="JACHFM010000002">
    <property type="protein sequence ID" value="MBB5222795.1"/>
    <property type="molecule type" value="Genomic_DNA"/>
</dbReference>
<dbReference type="PANTHER" id="PTHR42794:SF1">
    <property type="entry name" value="HEMIN IMPORT ATP-BINDING PROTEIN HMUV"/>
    <property type="match status" value="1"/>
</dbReference>
<evidence type="ECO:0000256" key="5">
    <source>
        <dbReference type="ARBA" id="ARBA00022967"/>
    </source>
</evidence>
<comment type="caution">
    <text evidence="8">The sequence shown here is derived from an EMBL/GenBank/DDBJ whole genome shotgun (WGS) entry which is preliminary data.</text>
</comment>